<dbReference type="Proteomes" id="UP000299102">
    <property type="component" value="Unassembled WGS sequence"/>
</dbReference>
<sequence>MGSVDLASAAFARVIGSESETFIDVLQRPSLMESAASTASKTLALTIAGEARSSSKSKSHLNTCQNVQKNRKQPYSRYEHMYCPGYRTALSTVCSHAQEKPIRMGLVVRIESALKVGRRRVPSAVGKSIHTKCMLF</sequence>
<dbReference type="AlphaFoldDB" id="A0A4C2A8M5"/>
<proteinExistence type="predicted"/>
<keyword evidence="2" id="KW-1185">Reference proteome</keyword>
<name>A0A4C2A8M5_EUMVA</name>
<organism evidence="1 2">
    <name type="scientific">Eumeta variegata</name>
    <name type="common">Bagworm moth</name>
    <name type="synonym">Eumeta japonica</name>
    <dbReference type="NCBI Taxonomy" id="151549"/>
    <lineage>
        <taxon>Eukaryota</taxon>
        <taxon>Metazoa</taxon>
        <taxon>Ecdysozoa</taxon>
        <taxon>Arthropoda</taxon>
        <taxon>Hexapoda</taxon>
        <taxon>Insecta</taxon>
        <taxon>Pterygota</taxon>
        <taxon>Neoptera</taxon>
        <taxon>Endopterygota</taxon>
        <taxon>Lepidoptera</taxon>
        <taxon>Glossata</taxon>
        <taxon>Ditrysia</taxon>
        <taxon>Tineoidea</taxon>
        <taxon>Psychidae</taxon>
        <taxon>Oiketicinae</taxon>
        <taxon>Eumeta</taxon>
    </lineage>
</organism>
<evidence type="ECO:0000313" key="2">
    <source>
        <dbReference type="Proteomes" id="UP000299102"/>
    </source>
</evidence>
<protein>
    <submittedName>
        <fullName evidence="1">Uncharacterized protein</fullName>
    </submittedName>
</protein>
<dbReference type="EMBL" id="BGZK01002783">
    <property type="protein sequence ID" value="GBP96448.1"/>
    <property type="molecule type" value="Genomic_DNA"/>
</dbReference>
<reference evidence="1 2" key="1">
    <citation type="journal article" date="2019" name="Commun. Biol.">
        <title>The bagworm genome reveals a unique fibroin gene that provides high tensile strength.</title>
        <authorList>
            <person name="Kono N."/>
            <person name="Nakamura H."/>
            <person name="Ohtoshi R."/>
            <person name="Tomita M."/>
            <person name="Numata K."/>
            <person name="Arakawa K."/>
        </authorList>
    </citation>
    <scope>NUCLEOTIDE SEQUENCE [LARGE SCALE GENOMIC DNA]</scope>
</reference>
<accession>A0A4C2A8M5</accession>
<comment type="caution">
    <text evidence="1">The sequence shown here is derived from an EMBL/GenBank/DDBJ whole genome shotgun (WGS) entry which is preliminary data.</text>
</comment>
<gene>
    <name evidence="1" type="ORF">EVAR_69512_1</name>
</gene>
<evidence type="ECO:0000313" key="1">
    <source>
        <dbReference type="EMBL" id="GBP96448.1"/>
    </source>
</evidence>